<keyword evidence="3" id="KW-0418">Kinase</keyword>
<accession>U6GF07</accession>
<feature type="region of interest" description="Disordered" evidence="1">
    <location>
        <begin position="199"/>
        <end position="229"/>
    </location>
</feature>
<dbReference type="OrthoDB" id="10252354at2759"/>
<feature type="region of interest" description="Disordered" evidence="1">
    <location>
        <begin position="73"/>
        <end position="100"/>
    </location>
</feature>
<protein>
    <submittedName>
        <fullName evidence="3">Protein kinase, putative</fullName>
    </submittedName>
</protein>
<dbReference type="GO" id="GO:0005524">
    <property type="term" value="F:ATP binding"/>
    <property type="evidence" value="ECO:0007669"/>
    <property type="project" value="InterPro"/>
</dbReference>
<feature type="compositionally biased region" description="Basic and acidic residues" evidence="1">
    <location>
        <begin position="202"/>
        <end position="214"/>
    </location>
</feature>
<reference evidence="3" key="1">
    <citation type="submission" date="2013-10" db="EMBL/GenBank/DDBJ databases">
        <title>Genomic analysis of the causative agents of coccidiosis in chickens.</title>
        <authorList>
            <person name="Reid A.J."/>
            <person name="Blake D."/>
            <person name="Billington K."/>
            <person name="Browne H."/>
            <person name="Dunn M."/>
            <person name="Hung S."/>
            <person name="Kawahara F."/>
            <person name="Miranda-Saavedra D."/>
            <person name="Mourier T."/>
            <person name="Nagra H."/>
            <person name="Otto T.D."/>
            <person name="Rawlings N."/>
            <person name="Sanchez A."/>
            <person name="Sanders M."/>
            <person name="Subramaniam C."/>
            <person name="Tay Y."/>
            <person name="Dear P."/>
            <person name="Doerig C."/>
            <person name="Gruber A."/>
            <person name="Parkinson J."/>
            <person name="Shirley M."/>
            <person name="Wan K.L."/>
            <person name="Berriman M."/>
            <person name="Tomley F."/>
            <person name="Pain A."/>
        </authorList>
    </citation>
    <scope>NUCLEOTIDE SEQUENCE</scope>
    <source>
        <strain evidence="3">Houghton</strain>
    </source>
</reference>
<dbReference type="InterPro" id="IPR000719">
    <property type="entry name" value="Prot_kinase_dom"/>
</dbReference>
<name>U6GF07_EIMAC</name>
<dbReference type="VEuPathDB" id="ToxoDB:EAH_00004320"/>
<dbReference type="SMART" id="SM00220">
    <property type="entry name" value="S_TKc"/>
    <property type="match status" value="1"/>
</dbReference>
<dbReference type="AlphaFoldDB" id="U6GF07"/>
<dbReference type="GeneID" id="25268502"/>
<dbReference type="Gene3D" id="1.10.510.10">
    <property type="entry name" value="Transferase(Phosphotransferase) domain 1"/>
    <property type="match status" value="1"/>
</dbReference>
<dbReference type="PROSITE" id="PS00108">
    <property type="entry name" value="PROTEIN_KINASE_ST"/>
    <property type="match status" value="1"/>
</dbReference>
<dbReference type="OMA" id="PENGLYM"/>
<dbReference type="RefSeq" id="XP_013252448.1">
    <property type="nucleotide sequence ID" value="XM_013396994.1"/>
</dbReference>
<gene>
    <name evidence="3" type="ORF">EAH_00004320</name>
</gene>
<feature type="domain" description="Protein kinase" evidence="2">
    <location>
        <begin position="401"/>
        <end position="695"/>
    </location>
</feature>
<evidence type="ECO:0000259" key="2">
    <source>
        <dbReference type="PROSITE" id="PS50011"/>
    </source>
</evidence>
<dbReference type="GO" id="GO:0004674">
    <property type="term" value="F:protein serine/threonine kinase activity"/>
    <property type="evidence" value="ECO:0007669"/>
    <property type="project" value="TreeGrafter"/>
</dbReference>
<evidence type="ECO:0000256" key="1">
    <source>
        <dbReference type="SAM" id="MobiDB-lite"/>
    </source>
</evidence>
<evidence type="ECO:0000313" key="3">
    <source>
        <dbReference type="EMBL" id="CDI77139.1"/>
    </source>
</evidence>
<dbReference type="CDD" id="cd00180">
    <property type="entry name" value="PKc"/>
    <property type="match status" value="1"/>
</dbReference>
<dbReference type="PANTHER" id="PTHR44329">
    <property type="entry name" value="SERINE/THREONINE-PROTEIN KINASE TNNI3K-RELATED"/>
    <property type="match status" value="1"/>
</dbReference>
<sequence>MAPTAFGEWATINCRTSDATDFVEESPFNLQGTSQLNSPAPSWALEEKVAPLANAAERQLHIFRLDREGRPRMTYRKAGGNGGLLSTSRRSGKPPHVPSPSKFELAAVAAICNPAPASRAPRIRAKAPKPFRYPSPHSFVPGRQVPRGTSSREGEREPASSCIVPLAPTRRPDRWAKKEPPEAVVSSFLGLSCRAQAGPSEAHWERGMGRREGGRLGMGPVHQSPEGSGGSLLLGSSSNTSLPPALRWTEQKPDGIASAESIRSPDGSVSHHLVAAPAHTAGPAACSFGQALPEVSLVTENAIRSPFGWKEPTSIVRQAAFAEGPNFRSFLPPMQPWQTVLQRNTEESEELCDDQRAEVVTVYGTDRFWDLMRNVAELQRGPTCLMSSSVTFDSVLLPGGELQYSMIEQGSFGKVFVGSHMGIKVAIKVPVECMLSTDPAGVMERTLNEWKILSMCQHPNVVRLVGGIVHGPFDVWLVTQLVNGSDLHSRKYSRDPRVRRFISPENGLYMCRQLAAVVAYLHTPVPGRKPVVVHRDIKPENVLIADDWTIQLCDFGDAEASADGRVSRISGATWFYAPAELLRCSPVECMASNSGVQLPPFNEKWDIWSMGCVFQEMFGFFNPMHVHISSRDSPSVIYEKLKSKAIAGALVPDIAEEIQGIARNIISRCLHPDPSARPSAVEVLNMWTARDEDILKDIHTQPDLLQAKVVGSSSLNSSNRQHFPGIVSEPQQLLSKAGLLPTVPNLHFTSAGTSSGLCGQLSSPVNPYALAGSSGTFLLGNRERDNWVTENASSSTQFPVICGRPFVAKEGTRCVQSQKLPVAVGWQ</sequence>
<dbReference type="InterPro" id="IPR008271">
    <property type="entry name" value="Ser/Thr_kinase_AS"/>
</dbReference>
<dbReference type="Pfam" id="PF00069">
    <property type="entry name" value="Pkinase"/>
    <property type="match status" value="1"/>
</dbReference>
<dbReference type="InterPro" id="IPR011009">
    <property type="entry name" value="Kinase-like_dom_sf"/>
</dbReference>
<dbReference type="SUPFAM" id="SSF56112">
    <property type="entry name" value="Protein kinase-like (PK-like)"/>
    <property type="match status" value="1"/>
</dbReference>
<dbReference type="InterPro" id="IPR051681">
    <property type="entry name" value="Ser/Thr_Kinases-Pseudokinases"/>
</dbReference>
<dbReference type="Gene3D" id="3.30.200.20">
    <property type="entry name" value="Phosphorylase Kinase, domain 1"/>
    <property type="match status" value="1"/>
</dbReference>
<evidence type="ECO:0000313" key="4">
    <source>
        <dbReference type="Proteomes" id="UP000018050"/>
    </source>
</evidence>
<dbReference type="Proteomes" id="UP000018050">
    <property type="component" value="Unassembled WGS sequence"/>
</dbReference>
<keyword evidence="3" id="KW-0808">Transferase</keyword>
<keyword evidence="4" id="KW-1185">Reference proteome</keyword>
<dbReference type="EMBL" id="HG670563">
    <property type="protein sequence ID" value="CDI77139.1"/>
    <property type="molecule type" value="Genomic_DNA"/>
</dbReference>
<dbReference type="PROSITE" id="PS50011">
    <property type="entry name" value="PROTEIN_KINASE_DOM"/>
    <property type="match status" value="1"/>
</dbReference>
<organism evidence="3 4">
    <name type="scientific">Eimeria acervulina</name>
    <name type="common">Coccidian parasite</name>
    <dbReference type="NCBI Taxonomy" id="5801"/>
    <lineage>
        <taxon>Eukaryota</taxon>
        <taxon>Sar</taxon>
        <taxon>Alveolata</taxon>
        <taxon>Apicomplexa</taxon>
        <taxon>Conoidasida</taxon>
        <taxon>Coccidia</taxon>
        <taxon>Eucoccidiorida</taxon>
        <taxon>Eimeriorina</taxon>
        <taxon>Eimeriidae</taxon>
        <taxon>Eimeria</taxon>
    </lineage>
</organism>
<reference evidence="3" key="2">
    <citation type="submission" date="2013-10" db="EMBL/GenBank/DDBJ databases">
        <authorList>
            <person name="Aslett M."/>
        </authorList>
    </citation>
    <scope>NUCLEOTIDE SEQUENCE</scope>
    <source>
        <strain evidence="3">Houghton</strain>
    </source>
</reference>
<feature type="region of interest" description="Disordered" evidence="1">
    <location>
        <begin position="130"/>
        <end position="161"/>
    </location>
</feature>
<proteinExistence type="predicted"/>